<dbReference type="InParanoid" id="D2V2S2"/>
<protein>
    <recommendedName>
        <fullName evidence="4">Axoneme central apparatus protein</fullName>
    </recommendedName>
</protein>
<dbReference type="PANTHER" id="PTHR23314">
    <property type="entry name" value="SPERM-ASSOCIATED ANTIGEN 6 ARMADILLO REPEAT-CONTAINING"/>
    <property type="match status" value="1"/>
</dbReference>
<dbReference type="OMA" id="CECIEQS"/>
<evidence type="ECO:0000313" key="3">
    <source>
        <dbReference type="Proteomes" id="UP000006671"/>
    </source>
</evidence>
<dbReference type="EMBL" id="GG738849">
    <property type="protein sequence ID" value="EFC49110.1"/>
    <property type="molecule type" value="Genomic_DNA"/>
</dbReference>
<keyword evidence="3" id="KW-1185">Reference proteome</keyword>
<dbReference type="InterPro" id="IPR000357">
    <property type="entry name" value="HEAT"/>
</dbReference>
<accession>D2V2S2</accession>
<evidence type="ECO:0000256" key="1">
    <source>
        <dbReference type="ARBA" id="ARBA00022737"/>
    </source>
</evidence>
<proteinExistence type="predicted"/>
<gene>
    <name evidence="2" type="ORF">NAEGRDRAFT_30562</name>
</gene>
<dbReference type="GO" id="GO:0015630">
    <property type="term" value="C:microtubule cytoskeleton"/>
    <property type="evidence" value="ECO:0007669"/>
    <property type="project" value="TreeGrafter"/>
</dbReference>
<dbReference type="GO" id="GO:0008017">
    <property type="term" value="F:microtubule binding"/>
    <property type="evidence" value="ECO:0007669"/>
    <property type="project" value="TreeGrafter"/>
</dbReference>
<dbReference type="Gene3D" id="1.25.10.10">
    <property type="entry name" value="Leucine-rich Repeat Variant"/>
    <property type="match status" value="3"/>
</dbReference>
<dbReference type="InterPro" id="IPR016024">
    <property type="entry name" value="ARM-type_fold"/>
</dbReference>
<dbReference type="Proteomes" id="UP000006671">
    <property type="component" value="Unassembled WGS sequence"/>
</dbReference>
<dbReference type="RefSeq" id="XP_002681854.1">
    <property type="nucleotide sequence ID" value="XM_002681808.1"/>
</dbReference>
<keyword evidence="1" id="KW-0677">Repeat</keyword>
<dbReference type="Pfam" id="PF02985">
    <property type="entry name" value="HEAT"/>
    <property type="match status" value="1"/>
</dbReference>
<evidence type="ECO:0000313" key="2">
    <source>
        <dbReference type="EMBL" id="EFC49110.1"/>
    </source>
</evidence>
<name>D2V2S2_NAEGR</name>
<dbReference type="PANTHER" id="PTHR23314:SF0">
    <property type="entry name" value="SPERM-ASSOCIATED ANTIGEN 6"/>
    <property type="match status" value="1"/>
</dbReference>
<dbReference type="OrthoDB" id="7537227at2759"/>
<dbReference type="KEGG" id="ngr:NAEGRDRAFT_30562"/>
<evidence type="ECO:0008006" key="4">
    <source>
        <dbReference type="Google" id="ProtNLM"/>
    </source>
</evidence>
<dbReference type="GeneID" id="8852545"/>
<dbReference type="Pfam" id="PF00514">
    <property type="entry name" value="Arm"/>
    <property type="match status" value="2"/>
</dbReference>
<dbReference type="SUPFAM" id="SSF48371">
    <property type="entry name" value="ARM repeat"/>
    <property type="match status" value="1"/>
</dbReference>
<dbReference type="SMART" id="SM00185">
    <property type="entry name" value="ARM"/>
    <property type="match status" value="8"/>
</dbReference>
<organism evidence="3">
    <name type="scientific">Naegleria gruberi</name>
    <name type="common">Amoeba</name>
    <dbReference type="NCBI Taxonomy" id="5762"/>
    <lineage>
        <taxon>Eukaryota</taxon>
        <taxon>Discoba</taxon>
        <taxon>Heterolobosea</taxon>
        <taxon>Tetramitia</taxon>
        <taxon>Eutetramitia</taxon>
        <taxon>Vahlkampfiidae</taxon>
        <taxon>Naegleria</taxon>
    </lineage>
</organism>
<dbReference type="InterPro" id="IPR000225">
    <property type="entry name" value="Armadillo"/>
</dbReference>
<dbReference type="STRING" id="5762.D2V2S2"/>
<dbReference type="AlphaFoldDB" id="D2V2S2"/>
<dbReference type="InterPro" id="IPR011989">
    <property type="entry name" value="ARM-like"/>
</dbReference>
<reference evidence="2 3" key="1">
    <citation type="journal article" date="2010" name="Cell">
        <title>The genome of Naegleria gruberi illuminates early eukaryotic versatility.</title>
        <authorList>
            <person name="Fritz-Laylin L.K."/>
            <person name="Prochnik S.E."/>
            <person name="Ginger M.L."/>
            <person name="Dacks J.B."/>
            <person name="Carpenter M.L."/>
            <person name="Field M.C."/>
            <person name="Kuo A."/>
            <person name="Paredez A."/>
            <person name="Chapman J."/>
            <person name="Pham J."/>
            <person name="Shu S."/>
            <person name="Neupane R."/>
            <person name="Cipriano M."/>
            <person name="Mancuso J."/>
            <person name="Tu H."/>
            <person name="Salamov A."/>
            <person name="Lindquist E."/>
            <person name="Shapiro H."/>
            <person name="Lucas S."/>
            <person name="Grigoriev I.V."/>
            <person name="Cande W.Z."/>
            <person name="Fulton C."/>
            <person name="Rokhsar D.S."/>
            <person name="Dawson S.C."/>
        </authorList>
    </citation>
    <scope>NUCLEOTIDE SEQUENCE [LARGE SCALE GENOMIC DNA]</scope>
    <source>
        <strain evidence="2 3">NEG-M</strain>
    </source>
</reference>
<dbReference type="eggNOG" id="KOG0166">
    <property type="taxonomic scope" value="Eukaryota"/>
</dbReference>
<dbReference type="GO" id="GO:0003341">
    <property type="term" value="P:cilium movement"/>
    <property type="evidence" value="ECO:0007669"/>
    <property type="project" value="TreeGrafter"/>
</dbReference>
<sequence length="506" mass="55353">MASKEIQQVFASYKKARITFANSVAELVKQPRHIEAMIQQETGVLDLLRPLLLDSDPSVQQNAALALGRLANYNPQLAEKIVASDIVPQLVASILKNNKYYQRHAAFVLRAIAKHGPRLAQAVVDSGSVEALVKCLDEFDPLVKESAAYAIGNISIHTPELAQICVDHGCVGLLLTCAQQPEQTLKKVAISSLANICSHTPELAQSVVDAEGIPVITPLILNPMVKRQACQCLAFIAKHSVELAELVVEGEIFPKIFALLQDPDDEIVRKNAASCIMQVSKHNPELASLIVNAGGLPAIVDYISNAEGDNKLPGIMILGFIAAFQETMATAVIKAKAVQPLGNCLSPSYSDHLRAAAAWSLGQIGRHSSEHAKAVAEANILTLLNESFLDDKASEDLKSKSKRALKAIIQKCTYLDALNPLLSEKAPESILKYVVKQFEALLPDDVEAKKRFVQSKGLQKLQLIKTEEESLQESIKFINNLYPEELVKYYTPGYDKELLQKIDENQ</sequence>
<dbReference type="VEuPathDB" id="AmoebaDB:NAEGRDRAFT_30562"/>